<organism evidence="1 2">
    <name type="scientific">Helicobacter aurati</name>
    <dbReference type="NCBI Taxonomy" id="137778"/>
    <lineage>
        <taxon>Bacteria</taxon>
        <taxon>Pseudomonadati</taxon>
        <taxon>Campylobacterota</taxon>
        <taxon>Epsilonproteobacteria</taxon>
        <taxon>Campylobacterales</taxon>
        <taxon>Helicobacteraceae</taxon>
        <taxon>Helicobacter</taxon>
    </lineage>
</organism>
<name>A0A3D8J6Z3_9HELI</name>
<gene>
    <name evidence="1" type="ORF">CQA66_04680</name>
</gene>
<dbReference type="AlphaFoldDB" id="A0A3D8J6Z3"/>
<comment type="caution">
    <text evidence="1">The sequence shown here is derived from an EMBL/GenBank/DDBJ whole genome shotgun (WGS) entry which is preliminary data.</text>
</comment>
<protein>
    <submittedName>
        <fullName evidence="1">Uncharacterized protein</fullName>
    </submittedName>
</protein>
<keyword evidence="2" id="KW-1185">Reference proteome</keyword>
<reference evidence="1 2" key="1">
    <citation type="submission" date="2018-04" db="EMBL/GenBank/DDBJ databases">
        <title>Novel Campyloabacter and Helicobacter Species and Strains.</title>
        <authorList>
            <person name="Mannion A.J."/>
            <person name="Shen Z."/>
            <person name="Fox J.G."/>
        </authorList>
    </citation>
    <scope>NUCLEOTIDE SEQUENCE [LARGE SCALE GENOMIC DNA]</scope>
    <source>
        <strain evidence="1 2">MIT 97-5075</strain>
    </source>
</reference>
<evidence type="ECO:0000313" key="1">
    <source>
        <dbReference type="EMBL" id="RDU72601.1"/>
    </source>
</evidence>
<dbReference type="EMBL" id="NXLW01000006">
    <property type="protein sequence ID" value="RDU72601.1"/>
    <property type="molecule type" value="Genomic_DNA"/>
</dbReference>
<dbReference type="Proteomes" id="UP000256424">
    <property type="component" value="Unassembled WGS sequence"/>
</dbReference>
<accession>A0A3D8J6Z3</accession>
<sequence>MSLICKFLYAEQRNGFTARIGIGADYIQHKARTTNINGVAMSLNGELGWIWRDYAKINFLISHGAGPNDIKGEYPINATNLSNLSFSGGLFYVIRLESKGGYNIASAFGHWEHTCYINVGLETTSLLHAATYVPYLTSMDIVNAFVELERRKSIGEKWSIEYLGRLSVSNATLTLGASTANIIQTQKELTSQNIFGYGVKVGLGIHYKFSKRAYFFTNVLVTYQFINKAEPKTLTTKATPETNGIQANQTSIVQYPDSNTLYTGLQFGFGF</sequence>
<proteinExistence type="predicted"/>
<evidence type="ECO:0000313" key="2">
    <source>
        <dbReference type="Proteomes" id="UP000256424"/>
    </source>
</evidence>